<proteinExistence type="predicted"/>
<dbReference type="EMBL" id="CADCWO010000165">
    <property type="protein sequence ID" value="CAA9581182.1"/>
    <property type="molecule type" value="Genomic_DNA"/>
</dbReference>
<dbReference type="PROSITE" id="PS51257">
    <property type="entry name" value="PROKAR_LIPOPROTEIN"/>
    <property type="match status" value="1"/>
</dbReference>
<organism evidence="1">
    <name type="scientific">uncultured Synechococcales cyanobacterium</name>
    <dbReference type="NCBI Taxonomy" id="1936017"/>
    <lineage>
        <taxon>Bacteria</taxon>
        <taxon>Bacillati</taxon>
        <taxon>Cyanobacteriota</taxon>
        <taxon>Cyanophyceae</taxon>
        <taxon>Synechococcales</taxon>
        <taxon>environmental samples</taxon>
    </lineage>
</organism>
<sequence>MARYTRSLKVTAPADYLQPLLVSTLQSCNFETIYTTDDYLMARETPGEIPFPKLVTVEVLIDNSTTSHDETHLNFVIKNEELPLQANNHCYQMYDRVSRALEDNEHWELVESVAGLEAS</sequence>
<name>A0A6J4VK85_9CYAN</name>
<accession>A0A6J4VK85</accession>
<evidence type="ECO:0000313" key="1">
    <source>
        <dbReference type="EMBL" id="CAA9581182.1"/>
    </source>
</evidence>
<protein>
    <submittedName>
        <fullName evidence="1">Uncharacterized protein</fullName>
    </submittedName>
</protein>
<dbReference type="AlphaFoldDB" id="A0A6J4VK85"/>
<gene>
    <name evidence="1" type="ORF">AVDCRST_MAG81-3643</name>
</gene>
<reference evidence="1" key="1">
    <citation type="submission" date="2020-02" db="EMBL/GenBank/DDBJ databases">
        <authorList>
            <person name="Meier V. D."/>
        </authorList>
    </citation>
    <scope>NUCLEOTIDE SEQUENCE</scope>
    <source>
        <strain evidence="1">AVDCRST_MAG81</strain>
    </source>
</reference>